<evidence type="ECO:0000313" key="3">
    <source>
        <dbReference type="Proteomes" id="UP000298030"/>
    </source>
</evidence>
<dbReference type="Proteomes" id="UP000298030">
    <property type="component" value="Unassembled WGS sequence"/>
</dbReference>
<name>A0A4Y7TKU7_COPMI</name>
<sequence>MPPHPIPSSSAWGKRDVKGKQTRYPLYAPPPNAAAAAELLKAEKKRAIVPSKPVEVSRASRPRGALSFRRRHRRPLSNHSIRITRLTRSRSSTPLRRRRRRLTTIPSIQAVVGVVTTPTPIPVPQIPPRHPSPYLHGSGSADGTHTKPGQSTPREVFLIQERRSSHGATAPLSSSPLAQASFISPMPSSSYSGQDLRPSTSGSSSTSLPSNHERRASSSDSESSVAKPKLTPPRLPTEPERGEIEQKRKPFYRPRPLWLVPFAILAALVRGMTLAPRVEVYTQLACLSPPPYALSTSNNNP</sequence>
<accession>A0A4Y7TKU7</accession>
<feature type="compositionally biased region" description="Pro residues" evidence="1">
    <location>
        <begin position="119"/>
        <end position="131"/>
    </location>
</feature>
<evidence type="ECO:0000256" key="1">
    <source>
        <dbReference type="SAM" id="MobiDB-lite"/>
    </source>
</evidence>
<feature type="compositionally biased region" description="Polar residues" evidence="1">
    <location>
        <begin position="141"/>
        <end position="151"/>
    </location>
</feature>
<dbReference type="EMBL" id="QPFP01000009">
    <property type="protein sequence ID" value="TEB34790.1"/>
    <property type="molecule type" value="Genomic_DNA"/>
</dbReference>
<feature type="region of interest" description="Disordered" evidence="1">
    <location>
        <begin position="1"/>
        <end position="28"/>
    </location>
</feature>
<protein>
    <submittedName>
        <fullName evidence="2">Uncharacterized protein</fullName>
    </submittedName>
</protein>
<feature type="compositionally biased region" description="Basic and acidic residues" evidence="1">
    <location>
        <begin position="237"/>
        <end position="248"/>
    </location>
</feature>
<feature type="compositionally biased region" description="Low complexity" evidence="1">
    <location>
        <begin position="179"/>
        <end position="210"/>
    </location>
</feature>
<reference evidence="2 3" key="1">
    <citation type="journal article" date="2019" name="Nat. Ecol. Evol.">
        <title>Megaphylogeny resolves global patterns of mushroom evolution.</title>
        <authorList>
            <person name="Varga T."/>
            <person name="Krizsan K."/>
            <person name="Foldi C."/>
            <person name="Dima B."/>
            <person name="Sanchez-Garcia M."/>
            <person name="Sanchez-Ramirez S."/>
            <person name="Szollosi G.J."/>
            <person name="Szarkandi J.G."/>
            <person name="Papp V."/>
            <person name="Albert L."/>
            <person name="Andreopoulos W."/>
            <person name="Angelini C."/>
            <person name="Antonin V."/>
            <person name="Barry K.W."/>
            <person name="Bougher N.L."/>
            <person name="Buchanan P."/>
            <person name="Buyck B."/>
            <person name="Bense V."/>
            <person name="Catcheside P."/>
            <person name="Chovatia M."/>
            <person name="Cooper J."/>
            <person name="Damon W."/>
            <person name="Desjardin D."/>
            <person name="Finy P."/>
            <person name="Geml J."/>
            <person name="Haridas S."/>
            <person name="Hughes K."/>
            <person name="Justo A."/>
            <person name="Karasinski D."/>
            <person name="Kautmanova I."/>
            <person name="Kiss B."/>
            <person name="Kocsube S."/>
            <person name="Kotiranta H."/>
            <person name="LaButti K.M."/>
            <person name="Lechner B.E."/>
            <person name="Liimatainen K."/>
            <person name="Lipzen A."/>
            <person name="Lukacs Z."/>
            <person name="Mihaltcheva S."/>
            <person name="Morgado L.N."/>
            <person name="Niskanen T."/>
            <person name="Noordeloos M.E."/>
            <person name="Ohm R.A."/>
            <person name="Ortiz-Santana B."/>
            <person name="Ovrebo C."/>
            <person name="Racz N."/>
            <person name="Riley R."/>
            <person name="Savchenko A."/>
            <person name="Shiryaev A."/>
            <person name="Soop K."/>
            <person name="Spirin V."/>
            <person name="Szebenyi C."/>
            <person name="Tomsovsky M."/>
            <person name="Tulloss R.E."/>
            <person name="Uehling J."/>
            <person name="Grigoriev I.V."/>
            <person name="Vagvolgyi C."/>
            <person name="Papp T."/>
            <person name="Martin F.M."/>
            <person name="Miettinen O."/>
            <person name="Hibbett D.S."/>
            <person name="Nagy L.G."/>
        </authorList>
    </citation>
    <scope>NUCLEOTIDE SEQUENCE [LARGE SCALE GENOMIC DNA]</scope>
    <source>
        <strain evidence="2 3">FP101781</strain>
    </source>
</reference>
<feature type="region of interest" description="Disordered" evidence="1">
    <location>
        <begin position="118"/>
        <end position="151"/>
    </location>
</feature>
<comment type="caution">
    <text evidence="2">The sequence shown here is derived from an EMBL/GenBank/DDBJ whole genome shotgun (WGS) entry which is preliminary data.</text>
</comment>
<feature type="region of interest" description="Disordered" evidence="1">
    <location>
        <begin position="52"/>
        <end position="79"/>
    </location>
</feature>
<evidence type="ECO:0000313" key="2">
    <source>
        <dbReference type="EMBL" id="TEB34790.1"/>
    </source>
</evidence>
<dbReference type="OrthoDB" id="3026777at2759"/>
<gene>
    <name evidence="2" type="ORF">FA13DRAFT_1505816</name>
</gene>
<organism evidence="2 3">
    <name type="scientific">Coprinellus micaceus</name>
    <name type="common">Glistening ink-cap mushroom</name>
    <name type="synonym">Coprinus micaceus</name>
    <dbReference type="NCBI Taxonomy" id="71717"/>
    <lineage>
        <taxon>Eukaryota</taxon>
        <taxon>Fungi</taxon>
        <taxon>Dikarya</taxon>
        <taxon>Basidiomycota</taxon>
        <taxon>Agaricomycotina</taxon>
        <taxon>Agaricomycetes</taxon>
        <taxon>Agaricomycetidae</taxon>
        <taxon>Agaricales</taxon>
        <taxon>Agaricineae</taxon>
        <taxon>Psathyrellaceae</taxon>
        <taxon>Coprinellus</taxon>
    </lineage>
</organism>
<feature type="region of interest" description="Disordered" evidence="1">
    <location>
        <begin position="179"/>
        <end position="248"/>
    </location>
</feature>
<proteinExistence type="predicted"/>
<dbReference type="AlphaFoldDB" id="A0A4Y7TKU7"/>
<keyword evidence="3" id="KW-1185">Reference proteome</keyword>